<gene>
    <name evidence="10" type="ORF">GJ744_002386</name>
</gene>
<evidence type="ECO:0000256" key="1">
    <source>
        <dbReference type="ARBA" id="ARBA00004567"/>
    </source>
</evidence>
<dbReference type="GO" id="GO:0051028">
    <property type="term" value="P:mRNA transport"/>
    <property type="evidence" value="ECO:0007669"/>
    <property type="project" value="UniProtKB-KW"/>
</dbReference>
<keyword evidence="11" id="KW-1185">Reference proteome</keyword>
<comment type="caution">
    <text evidence="10">The sequence shown here is derived from an EMBL/GenBank/DDBJ whole genome shotgun (WGS) entry which is preliminary data.</text>
</comment>
<comment type="subcellular location">
    <subcellularLocation>
        <location evidence="1">Nucleus</location>
        <location evidence="1">Nuclear pore complex</location>
    </subcellularLocation>
</comment>
<organism evidence="10 11">
    <name type="scientific">Endocarpon pusillum</name>
    <dbReference type="NCBI Taxonomy" id="364733"/>
    <lineage>
        <taxon>Eukaryota</taxon>
        <taxon>Fungi</taxon>
        <taxon>Dikarya</taxon>
        <taxon>Ascomycota</taxon>
        <taxon>Pezizomycotina</taxon>
        <taxon>Eurotiomycetes</taxon>
        <taxon>Chaetothyriomycetidae</taxon>
        <taxon>Verrucariales</taxon>
        <taxon>Verrucariaceae</taxon>
        <taxon>Endocarpon</taxon>
    </lineage>
</organism>
<feature type="coiled-coil region" evidence="8">
    <location>
        <begin position="366"/>
        <end position="393"/>
    </location>
</feature>
<reference evidence="10" key="1">
    <citation type="submission" date="2020-02" db="EMBL/GenBank/DDBJ databases">
        <authorList>
            <person name="Palmer J.M."/>
        </authorList>
    </citation>
    <scope>NUCLEOTIDE SEQUENCE</scope>
    <source>
        <strain evidence="10">EPUS1.4</strain>
        <tissue evidence="10">Thallus</tissue>
    </source>
</reference>
<dbReference type="PANTHER" id="PTHR13437">
    <property type="entry name" value="NUCLEOPORIN P58/P45 NUCLEOPORIN-LIKE PROTEIN 1"/>
    <property type="match status" value="1"/>
</dbReference>
<dbReference type="Proteomes" id="UP000606974">
    <property type="component" value="Unassembled WGS sequence"/>
</dbReference>
<proteinExistence type="predicted"/>
<protein>
    <recommendedName>
        <fullName evidence="12">Nucleoporin Nup54 alpha-helical domain-containing protein</fullName>
    </recommendedName>
</protein>
<evidence type="ECO:0000313" key="11">
    <source>
        <dbReference type="Proteomes" id="UP000606974"/>
    </source>
</evidence>
<feature type="region of interest" description="Disordered" evidence="9">
    <location>
        <begin position="444"/>
        <end position="470"/>
    </location>
</feature>
<feature type="compositionally biased region" description="Polar residues" evidence="9">
    <location>
        <begin position="138"/>
        <end position="154"/>
    </location>
</feature>
<dbReference type="InterPro" id="IPR025574">
    <property type="entry name" value="Nucleoporin_FG_rpt"/>
</dbReference>
<keyword evidence="7" id="KW-0539">Nucleus</keyword>
<dbReference type="GO" id="GO:0015031">
    <property type="term" value="P:protein transport"/>
    <property type="evidence" value="ECO:0007669"/>
    <property type="project" value="UniProtKB-KW"/>
</dbReference>
<evidence type="ECO:0000256" key="4">
    <source>
        <dbReference type="ARBA" id="ARBA00022927"/>
    </source>
</evidence>
<feature type="region of interest" description="Disordered" evidence="9">
    <location>
        <begin position="1"/>
        <end position="154"/>
    </location>
</feature>
<evidence type="ECO:0000256" key="2">
    <source>
        <dbReference type="ARBA" id="ARBA00022448"/>
    </source>
</evidence>
<evidence type="ECO:0000256" key="8">
    <source>
        <dbReference type="SAM" id="Coils"/>
    </source>
</evidence>
<name>A0A8H7ARI9_9EURO</name>
<dbReference type="GO" id="GO:0008139">
    <property type="term" value="F:nuclear localization sequence binding"/>
    <property type="evidence" value="ECO:0007669"/>
    <property type="project" value="InterPro"/>
</dbReference>
<keyword evidence="2" id="KW-0813">Transport</keyword>
<dbReference type="GO" id="GO:0005643">
    <property type="term" value="C:nuclear pore"/>
    <property type="evidence" value="ECO:0007669"/>
    <property type="project" value="UniProtKB-SubCell"/>
</dbReference>
<feature type="compositionally biased region" description="Polar residues" evidence="9">
    <location>
        <begin position="250"/>
        <end position="265"/>
    </location>
</feature>
<feature type="compositionally biased region" description="Low complexity" evidence="9">
    <location>
        <begin position="41"/>
        <end position="62"/>
    </location>
</feature>
<evidence type="ECO:0000256" key="7">
    <source>
        <dbReference type="ARBA" id="ARBA00023242"/>
    </source>
</evidence>
<dbReference type="Pfam" id="PF13634">
    <property type="entry name" value="Nucleoporin_FG"/>
    <property type="match status" value="2"/>
</dbReference>
<keyword evidence="6" id="KW-0906">Nuclear pore complex</keyword>
<dbReference type="EMBL" id="JAACFV010000014">
    <property type="protein sequence ID" value="KAF7512224.1"/>
    <property type="molecule type" value="Genomic_DNA"/>
</dbReference>
<evidence type="ECO:0000256" key="3">
    <source>
        <dbReference type="ARBA" id="ARBA00022816"/>
    </source>
</evidence>
<accession>A0A8H7ARI9</accession>
<keyword evidence="8" id="KW-0175">Coiled coil</keyword>
<dbReference type="AlphaFoldDB" id="A0A8H7ARI9"/>
<keyword evidence="4" id="KW-0653">Protein transport</keyword>
<sequence length="583" mass="58633">MFGSKPSLGLSISTSAANASNSAGTTSSQPAAGSLFGGFGSTTTSQSQQQGGLFGSASSQPGQSGGLFGGSTSQPGQSGGLFGGSTSQPGQSGGLFGGSTSQPGQSGGLFGGSTSQPAQSGGLFGSTPSQPAGGGLLGSTTSQPASTGLFGATSSQPASGGLFGSAPAQPLQAGGLFGAAASKPASSGGLFGTAAGQTAPSGGLFGSISQSAQGGGLFGTASSQTALSGGLSGGVSSQSSQAGGLFGAMPSQSSQGLFSNPQAPQAGSLLGGSNQGGASQPAATLNLGQQSTLGTSSSGTRIDLEHLRPTTKFDHLTEDLQREILNLDTAILNEINRCNEVSNLLPAIAATGSNIPNDVAYVTQKLEEVETGLENDAEEIQDLKEKVVKKDANEAKVCFREVDRLKMPAQYQASVTGPAASVSGVYGGHGLSGWWNHPQTLQRSIRGGSGTGGSRTLQLPGDEDEDAPAGVPTNIVDFFDRKTDEMSKALAENKSLLTEIEEFVMSVENKIVAKQREVMGGDGRASGLQGEDDPVNLLRYVFGEFERSLYEVADKVGSARDGVQELVLGRIDDSGRTNHKLAW</sequence>
<dbReference type="InterPro" id="IPR024882">
    <property type="entry name" value="NUP58/p45/49"/>
</dbReference>
<dbReference type="GO" id="GO:0017056">
    <property type="term" value="F:structural constituent of nuclear pore"/>
    <property type="evidence" value="ECO:0007669"/>
    <property type="project" value="InterPro"/>
</dbReference>
<dbReference type="OrthoDB" id="2538017at2759"/>
<evidence type="ECO:0000256" key="9">
    <source>
        <dbReference type="SAM" id="MobiDB-lite"/>
    </source>
</evidence>
<feature type="compositionally biased region" description="Low complexity" evidence="9">
    <location>
        <begin position="11"/>
        <end position="34"/>
    </location>
</feature>
<evidence type="ECO:0008006" key="12">
    <source>
        <dbReference type="Google" id="ProtNLM"/>
    </source>
</evidence>
<keyword evidence="5" id="KW-0811">Translocation</keyword>
<evidence type="ECO:0000256" key="6">
    <source>
        <dbReference type="ARBA" id="ARBA00023132"/>
    </source>
</evidence>
<dbReference type="Pfam" id="PF21121">
    <property type="entry name" value="Nup49_C"/>
    <property type="match status" value="1"/>
</dbReference>
<keyword evidence="3" id="KW-0509">mRNA transport</keyword>
<feature type="region of interest" description="Disordered" evidence="9">
    <location>
        <begin position="239"/>
        <end position="282"/>
    </location>
</feature>
<evidence type="ECO:0000313" key="10">
    <source>
        <dbReference type="EMBL" id="KAF7512224.1"/>
    </source>
</evidence>
<evidence type="ECO:0000256" key="5">
    <source>
        <dbReference type="ARBA" id="ARBA00023010"/>
    </source>
</evidence>
<dbReference type="PANTHER" id="PTHR13437:SF2">
    <property type="entry name" value="NUCLEOPORIN P58_P45"/>
    <property type="match status" value="1"/>
</dbReference>